<dbReference type="EMBL" id="WVUD01000020">
    <property type="protein sequence ID" value="MYL83823.1"/>
    <property type="molecule type" value="Genomic_DNA"/>
</dbReference>
<dbReference type="Gene3D" id="1.20.58.90">
    <property type="match status" value="1"/>
</dbReference>
<evidence type="ECO:0000256" key="3">
    <source>
        <dbReference type="SAM" id="SignalP"/>
    </source>
</evidence>
<dbReference type="SUPFAM" id="SSF53850">
    <property type="entry name" value="Periplasmic binding protein-like II"/>
    <property type="match status" value="1"/>
</dbReference>
<keyword evidence="2 3" id="KW-0732">Signal</keyword>
<dbReference type="GO" id="GO:0043190">
    <property type="term" value="C:ATP-binding cassette (ABC) transporter complex"/>
    <property type="evidence" value="ECO:0007669"/>
    <property type="project" value="InterPro"/>
</dbReference>
<evidence type="ECO:0000256" key="1">
    <source>
        <dbReference type="ARBA" id="ARBA00007162"/>
    </source>
</evidence>
<comment type="similarity">
    <text evidence="1">Belongs to the phosphate/phosphite/phosphonate binding protein family.</text>
</comment>
<dbReference type="NCBIfam" id="TIGR01098">
    <property type="entry name" value="3A0109s03R"/>
    <property type="match status" value="1"/>
</dbReference>
<dbReference type="Gene3D" id="3.40.190.10">
    <property type="entry name" value="Periplasmic binding protein-like II"/>
    <property type="match status" value="2"/>
</dbReference>
<dbReference type="Proteomes" id="UP000482487">
    <property type="component" value="Unassembled WGS sequence"/>
</dbReference>
<dbReference type="PANTHER" id="PTHR35841:SF1">
    <property type="entry name" value="PHOSPHONATES-BINDING PERIPLASMIC PROTEIN"/>
    <property type="match status" value="1"/>
</dbReference>
<dbReference type="RefSeq" id="WP_160961338.1">
    <property type="nucleotide sequence ID" value="NZ_WVUD01000020.1"/>
</dbReference>
<evidence type="ECO:0000313" key="5">
    <source>
        <dbReference type="Proteomes" id="UP000482487"/>
    </source>
</evidence>
<feature type="chain" id="PRO_5029013225" evidence="3">
    <location>
        <begin position="27"/>
        <end position="334"/>
    </location>
</feature>
<organism evidence="4 5">
    <name type="scientific">Solidesulfovibrio aerotolerans</name>
    <dbReference type="NCBI Taxonomy" id="295255"/>
    <lineage>
        <taxon>Bacteria</taxon>
        <taxon>Pseudomonadati</taxon>
        <taxon>Thermodesulfobacteriota</taxon>
        <taxon>Desulfovibrionia</taxon>
        <taxon>Desulfovibrionales</taxon>
        <taxon>Desulfovibrionaceae</taxon>
        <taxon>Solidesulfovibrio</taxon>
    </lineage>
</organism>
<reference evidence="4 5" key="1">
    <citation type="submission" date="2020-01" db="EMBL/GenBank/DDBJ databases">
        <title>Genome sequence of Desulfovibrio aerotolerans DSM 16695(T).</title>
        <authorList>
            <person name="Karnachuk O."/>
            <person name="Avakyan M."/>
            <person name="Mardanov A."/>
            <person name="Kadnikov V."/>
            <person name="Ravin N."/>
        </authorList>
    </citation>
    <scope>NUCLEOTIDE SEQUENCE [LARGE SCALE GENOMIC DNA]</scope>
    <source>
        <strain evidence="4 5">DSM 16695</strain>
    </source>
</reference>
<gene>
    <name evidence="4" type="primary">phnD</name>
    <name evidence="4" type="ORF">GTA51_11855</name>
</gene>
<sequence length="334" mass="36075">MRTVLLACCCLMLFGALTSFLCPAQAQTRDRLGFGLVATSAPGAVRDRWQPLLDDMAQALGLTVQPTIYDDYAGVIWAMGNGDIQVACVGNKVAIEAVDRAGGEVAFKAVEADGRAGYNSLLLARADSGLRTVEDMFARAGELTYGDGDINSTSGHVIPGHYLFAPRGLEPRTVFRRVVQNNHEENFLGVAAGRLDVATGNSLNLATSTARHPQAAAAVKVIWTSPLIPSDPLVWRADLEPARKAALRAFLLDYGRPGPDKAPERLNREQAVLRGMARAGFQACDNSHLLPVRRMELVRQRSRILADAALPQAERLRRLAAIDKTLQALPEAVD</sequence>
<dbReference type="AlphaFoldDB" id="A0A7C9IVF4"/>
<dbReference type="PANTHER" id="PTHR35841">
    <property type="entry name" value="PHOSPHONATES-BINDING PERIPLASMIC PROTEIN"/>
    <property type="match status" value="1"/>
</dbReference>
<dbReference type="GO" id="GO:0055085">
    <property type="term" value="P:transmembrane transport"/>
    <property type="evidence" value="ECO:0007669"/>
    <property type="project" value="InterPro"/>
</dbReference>
<dbReference type="OrthoDB" id="527737at2"/>
<keyword evidence="5" id="KW-1185">Reference proteome</keyword>
<proteinExistence type="inferred from homology"/>
<dbReference type="InterPro" id="IPR005770">
    <property type="entry name" value="PhnD"/>
</dbReference>
<evidence type="ECO:0000313" key="4">
    <source>
        <dbReference type="EMBL" id="MYL83823.1"/>
    </source>
</evidence>
<evidence type="ECO:0000256" key="2">
    <source>
        <dbReference type="ARBA" id="ARBA00022729"/>
    </source>
</evidence>
<accession>A0A7C9IVF4</accession>
<feature type="signal peptide" evidence="3">
    <location>
        <begin position="1"/>
        <end position="26"/>
    </location>
</feature>
<protein>
    <submittedName>
        <fullName evidence="4">Phosphate/phosphite/phosphonate ABC transporter substrate-binding protein</fullName>
    </submittedName>
</protein>
<dbReference type="Pfam" id="PF12974">
    <property type="entry name" value="Phosphonate-bd"/>
    <property type="match status" value="1"/>
</dbReference>
<comment type="caution">
    <text evidence="4">The sequence shown here is derived from an EMBL/GenBank/DDBJ whole genome shotgun (WGS) entry which is preliminary data.</text>
</comment>
<name>A0A7C9IVF4_9BACT</name>